<protein>
    <submittedName>
        <fullName evidence="1">Uncharacterized protein</fullName>
    </submittedName>
</protein>
<gene>
    <name evidence="1" type="ORF">METZ01_LOCUS513347</name>
</gene>
<reference evidence="1" key="1">
    <citation type="submission" date="2018-05" db="EMBL/GenBank/DDBJ databases">
        <authorList>
            <person name="Lanie J.A."/>
            <person name="Ng W.-L."/>
            <person name="Kazmierczak K.M."/>
            <person name="Andrzejewski T.M."/>
            <person name="Davidsen T.M."/>
            <person name="Wayne K.J."/>
            <person name="Tettelin H."/>
            <person name="Glass J.I."/>
            <person name="Rusch D."/>
            <person name="Podicherti R."/>
            <person name="Tsui H.-C.T."/>
            <person name="Winkler M.E."/>
        </authorList>
    </citation>
    <scope>NUCLEOTIDE SEQUENCE</scope>
</reference>
<name>A0A383EVQ6_9ZZZZ</name>
<sequence length="64" mass="7410">MLVLGCVVFTCLNHYSIIPLSMLKSIQNPLTKPLPFAYKRSVLPYQKKMHFVRDFYPAALHKNS</sequence>
<dbReference type="AlphaFoldDB" id="A0A383EVQ6"/>
<organism evidence="1">
    <name type="scientific">marine metagenome</name>
    <dbReference type="NCBI Taxonomy" id="408172"/>
    <lineage>
        <taxon>unclassified sequences</taxon>
        <taxon>metagenomes</taxon>
        <taxon>ecological metagenomes</taxon>
    </lineage>
</organism>
<dbReference type="EMBL" id="UINC01228959">
    <property type="protein sequence ID" value="SVE60493.1"/>
    <property type="molecule type" value="Genomic_DNA"/>
</dbReference>
<proteinExistence type="predicted"/>
<accession>A0A383EVQ6</accession>
<evidence type="ECO:0000313" key="1">
    <source>
        <dbReference type="EMBL" id="SVE60493.1"/>
    </source>
</evidence>